<evidence type="ECO:0000259" key="2">
    <source>
        <dbReference type="Pfam" id="PF14478"/>
    </source>
</evidence>
<dbReference type="InterPro" id="IPR027954">
    <property type="entry name" value="Transcobalamin-like_C"/>
</dbReference>
<feature type="chain" id="PRO_5045305146" evidence="1">
    <location>
        <begin position="25"/>
        <end position="274"/>
    </location>
</feature>
<gene>
    <name evidence="3" type="ORF">KVH43_07580</name>
</gene>
<evidence type="ECO:0000256" key="1">
    <source>
        <dbReference type="SAM" id="SignalP"/>
    </source>
</evidence>
<proteinExistence type="predicted"/>
<keyword evidence="1" id="KW-0732">Signal</keyword>
<feature type="domain" description="Transcobalamin-like C-terminal" evidence="2">
    <location>
        <begin position="224"/>
        <end position="266"/>
    </location>
</feature>
<evidence type="ECO:0000313" key="4">
    <source>
        <dbReference type="Proteomes" id="UP000886818"/>
    </source>
</evidence>
<accession>A0ABX8RAG3</accession>
<reference evidence="3" key="1">
    <citation type="submission" date="2021-07" db="EMBL/GenBank/DDBJ databases">
        <title>Complete genome sequence of Crassaminicella sp. 143-21, isolated from a deep-sea hydrothermal vent.</title>
        <authorList>
            <person name="Li X."/>
        </authorList>
    </citation>
    <scope>NUCLEOTIDE SEQUENCE</scope>
    <source>
        <strain evidence="3">143-21</strain>
    </source>
</reference>
<dbReference type="Pfam" id="PF14478">
    <property type="entry name" value="DUF4430"/>
    <property type="match status" value="1"/>
</dbReference>
<dbReference type="EMBL" id="CP078093">
    <property type="protein sequence ID" value="QXM05257.1"/>
    <property type="molecule type" value="Genomic_DNA"/>
</dbReference>
<feature type="signal peptide" evidence="1">
    <location>
        <begin position="1"/>
        <end position="24"/>
    </location>
</feature>
<name>A0ABX8RAG3_9CLOT</name>
<keyword evidence="4" id="KW-1185">Reference proteome</keyword>
<protein>
    <submittedName>
        <fullName evidence="3">DUF4430 domain-containing protein</fullName>
    </submittedName>
</protein>
<organism evidence="3 4">
    <name type="scientific">Crassaminicella indica</name>
    <dbReference type="NCBI Taxonomy" id="2855394"/>
    <lineage>
        <taxon>Bacteria</taxon>
        <taxon>Bacillati</taxon>
        <taxon>Bacillota</taxon>
        <taxon>Clostridia</taxon>
        <taxon>Eubacteriales</taxon>
        <taxon>Clostridiaceae</taxon>
        <taxon>Crassaminicella</taxon>
    </lineage>
</organism>
<sequence length="274" mass="31033">MKKIFSFILVLTLVLSFAGVQAFATENITDITFEDGNDFTLGKQLYDMEEIKVVGLTANHKKVAINDTKNIQWRTSNPGVVRFFDDNWNEVNTINGKDTVNVLIVGKGKAKIEVTYKGLYVHSNVYVSGNGEASVENIKMNVNGEKTGKFEVKIQRLENFSLKNIYGRSYNDSGVMKDKVTALHAFLYALEYYHDSDGCIAVTDPNWDWDWVSRNVKVGYNGAFVQKVGLDENYGMTGWMYKVNGEMPMHAASQHELKNGDRELWFFGTWGKSK</sequence>
<dbReference type="Proteomes" id="UP000886818">
    <property type="component" value="Chromosome"/>
</dbReference>
<evidence type="ECO:0000313" key="3">
    <source>
        <dbReference type="EMBL" id="QXM05257.1"/>
    </source>
</evidence>
<dbReference type="RefSeq" id="WP_218281957.1">
    <property type="nucleotide sequence ID" value="NZ_CP078093.1"/>
</dbReference>